<dbReference type="RefSeq" id="WP_279354586.1">
    <property type="nucleotide sequence ID" value="NZ_FZMO01000024.1"/>
</dbReference>
<dbReference type="InterPro" id="IPR012310">
    <property type="entry name" value="DNA_ligase_ATP-dep_cent"/>
</dbReference>
<dbReference type="EMBL" id="FZMO01000024">
    <property type="protein sequence ID" value="SNQ45970.1"/>
    <property type="molecule type" value="Genomic_DNA"/>
</dbReference>
<evidence type="ECO:0000313" key="2">
    <source>
        <dbReference type="EMBL" id="SNQ45970.1"/>
    </source>
</evidence>
<accession>A0A2I2KJY2</accession>
<dbReference type="GO" id="GO:0006310">
    <property type="term" value="P:DNA recombination"/>
    <property type="evidence" value="ECO:0007669"/>
    <property type="project" value="InterPro"/>
</dbReference>
<proteinExistence type="predicted"/>
<dbReference type="GO" id="GO:0005524">
    <property type="term" value="F:ATP binding"/>
    <property type="evidence" value="ECO:0007669"/>
    <property type="project" value="InterPro"/>
</dbReference>
<dbReference type="SUPFAM" id="SSF56091">
    <property type="entry name" value="DNA ligase/mRNA capping enzyme, catalytic domain"/>
    <property type="match status" value="1"/>
</dbReference>
<organism evidence="2 3">
    <name type="scientific">Frankia canadensis</name>
    <dbReference type="NCBI Taxonomy" id="1836972"/>
    <lineage>
        <taxon>Bacteria</taxon>
        <taxon>Bacillati</taxon>
        <taxon>Actinomycetota</taxon>
        <taxon>Actinomycetes</taxon>
        <taxon>Frankiales</taxon>
        <taxon>Frankiaceae</taxon>
        <taxon>Frankia</taxon>
    </lineage>
</organism>
<dbReference type="Proteomes" id="UP000234331">
    <property type="component" value="Unassembled WGS sequence"/>
</dbReference>
<sequence>MLAMPAARAPSGSAWAYEVKWDGMRLVAFIENGRARLRSRTGRDVTDVFPELAALGPASGSTRVILDGEVVAFGPSGGPDFELLSHRAHTRLPSSPAARPR</sequence>
<gene>
    <name evidence="2" type="ORF">FRACA_120033</name>
</gene>
<dbReference type="Pfam" id="PF01068">
    <property type="entry name" value="DNA_ligase_A_M"/>
    <property type="match status" value="1"/>
</dbReference>
<feature type="domain" description="ATP-dependent DNA ligase family profile" evidence="1">
    <location>
        <begin position="11"/>
        <end position="86"/>
    </location>
</feature>
<keyword evidence="3" id="KW-1185">Reference proteome</keyword>
<name>A0A2I2KJY2_9ACTN</name>
<dbReference type="AlphaFoldDB" id="A0A2I2KJY2"/>
<evidence type="ECO:0000313" key="3">
    <source>
        <dbReference type="Proteomes" id="UP000234331"/>
    </source>
</evidence>
<evidence type="ECO:0000259" key="1">
    <source>
        <dbReference type="Pfam" id="PF01068"/>
    </source>
</evidence>
<dbReference type="GO" id="GO:0006281">
    <property type="term" value="P:DNA repair"/>
    <property type="evidence" value="ECO:0007669"/>
    <property type="project" value="InterPro"/>
</dbReference>
<dbReference type="GO" id="GO:0003910">
    <property type="term" value="F:DNA ligase (ATP) activity"/>
    <property type="evidence" value="ECO:0007669"/>
    <property type="project" value="InterPro"/>
</dbReference>
<protein>
    <recommendedName>
        <fullName evidence="1">ATP-dependent DNA ligase family profile domain-containing protein</fullName>
    </recommendedName>
</protein>
<dbReference type="Gene3D" id="3.30.470.30">
    <property type="entry name" value="DNA ligase/mRNA capping enzyme"/>
    <property type="match status" value="1"/>
</dbReference>
<reference evidence="2 3" key="1">
    <citation type="submission" date="2017-06" db="EMBL/GenBank/DDBJ databases">
        <authorList>
            <person name="Kim H.J."/>
            <person name="Triplett B.A."/>
        </authorList>
    </citation>
    <scope>NUCLEOTIDE SEQUENCE [LARGE SCALE GENOMIC DNA]</scope>
    <source>
        <strain evidence="2">FRACA_ARgP5</strain>
    </source>
</reference>